<keyword evidence="8" id="KW-1185">Reference proteome</keyword>
<keyword evidence="4 6" id="KW-0255">Endonuclease</keyword>
<evidence type="ECO:0000256" key="3">
    <source>
        <dbReference type="ARBA" id="ARBA00022722"/>
    </source>
</evidence>
<dbReference type="PIRSF" id="PIRSF004952">
    <property type="entry name" value="RNase_P_2"/>
    <property type="match status" value="1"/>
</dbReference>
<dbReference type="EC" id="3.1.26.5" evidence="6"/>
<keyword evidence="1 6" id="KW-0963">Cytoplasm</keyword>
<keyword evidence="3 6" id="KW-0540">Nuclease</keyword>
<comment type="subcellular location">
    <subcellularLocation>
        <location evidence="6">Cytoplasm</location>
    </subcellularLocation>
</comment>
<evidence type="ECO:0000256" key="1">
    <source>
        <dbReference type="ARBA" id="ARBA00022490"/>
    </source>
</evidence>
<reference evidence="7 8" key="1">
    <citation type="submission" date="2018-07" db="EMBL/GenBank/DDBJ databases">
        <title>Genomic Encyclopedia of Type Strains, Phase IV (KMG-IV): sequencing the most valuable type-strain genomes for metagenomic binning, comparative biology and taxonomic classification.</title>
        <authorList>
            <person name="Goeker M."/>
        </authorList>
    </citation>
    <scope>NUCLEOTIDE SEQUENCE [LARGE SCALE GENOMIC DNA]</scope>
    <source>
        <strain evidence="7 8">DSM 7466</strain>
    </source>
</reference>
<sequence>MRMKILPPTLRVPRRYIAFEVISERELSREELVSLIWDSCLKLHGECETSNFRLWLMKLWRFDFPDAVRVRGILQCQRGYERRVMMALTCAHHHSGVRVAIHILGLSGTIRSATQKFIKPSKKDKY</sequence>
<evidence type="ECO:0000256" key="2">
    <source>
        <dbReference type="ARBA" id="ARBA00022694"/>
    </source>
</evidence>
<evidence type="ECO:0000256" key="5">
    <source>
        <dbReference type="ARBA" id="ARBA00022801"/>
    </source>
</evidence>
<dbReference type="Pfam" id="PF01900">
    <property type="entry name" value="RNase_P_Rpp14"/>
    <property type="match status" value="1"/>
</dbReference>
<comment type="function">
    <text evidence="6">Part of ribonuclease P, a protein complex that generates mature tRNA molecules by cleaving their 5'-ends.</text>
</comment>
<dbReference type="GO" id="GO:0001682">
    <property type="term" value="P:tRNA 5'-leader removal"/>
    <property type="evidence" value="ECO:0007669"/>
    <property type="project" value="UniProtKB-UniRule"/>
</dbReference>
<evidence type="ECO:0000256" key="4">
    <source>
        <dbReference type="ARBA" id="ARBA00022759"/>
    </source>
</evidence>
<dbReference type="InterPro" id="IPR016434">
    <property type="entry name" value="Rnp2_archaea"/>
</dbReference>
<dbReference type="GO" id="GO:0030677">
    <property type="term" value="C:ribonuclease P complex"/>
    <property type="evidence" value="ECO:0007669"/>
    <property type="project" value="UniProtKB-UniRule"/>
</dbReference>
<name>A0A371NFA1_9EURY</name>
<proteinExistence type="inferred from homology"/>
<dbReference type="HAMAP" id="MF_00755">
    <property type="entry name" value="RNase_P_2"/>
    <property type="match status" value="1"/>
</dbReference>
<organism evidence="7 8">
    <name type="scientific">Methanothermobacter defluvii</name>
    <dbReference type="NCBI Taxonomy" id="49339"/>
    <lineage>
        <taxon>Archaea</taxon>
        <taxon>Methanobacteriati</taxon>
        <taxon>Methanobacteriota</taxon>
        <taxon>Methanomada group</taxon>
        <taxon>Methanobacteria</taxon>
        <taxon>Methanobacteriales</taxon>
        <taxon>Methanobacteriaceae</taxon>
        <taxon>Methanothermobacter</taxon>
    </lineage>
</organism>
<evidence type="ECO:0000313" key="8">
    <source>
        <dbReference type="Proteomes" id="UP000256864"/>
    </source>
</evidence>
<keyword evidence="2 6" id="KW-0819">tRNA processing</keyword>
<keyword evidence="5 6" id="KW-0378">Hydrolase</keyword>
<gene>
    <name evidence="6" type="primary">rnp2</name>
    <name evidence="7" type="ORF">C7452_0688</name>
</gene>
<dbReference type="SUPFAM" id="SSF160350">
    <property type="entry name" value="Rnp2-like"/>
    <property type="match status" value="1"/>
</dbReference>
<dbReference type="InterPro" id="IPR038085">
    <property type="entry name" value="Rnp2-like_sf"/>
</dbReference>
<evidence type="ECO:0000313" key="7">
    <source>
        <dbReference type="EMBL" id="REE28668.1"/>
    </source>
</evidence>
<comment type="catalytic activity">
    <reaction evidence="6">
        <text>Endonucleolytic cleavage of RNA, removing 5'-extranucleotides from tRNA precursor.</text>
        <dbReference type="EC" id="3.1.26.5"/>
    </reaction>
</comment>
<dbReference type="PANTHER" id="PTHR15441:SF2">
    <property type="entry name" value="RIBONUCLEASE P_MRP PROTEIN SUBUNIT POP5"/>
    <property type="match status" value="1"/>
</dbReference>
<dbReference type="InterPro" id="IPR002759">
    <property type="entry name" value="Pop5/Rpp14/Rnp2-like"/>
</dbReference>
<dbReference type="AlphaFoldDB" id="A0A371NFA1"/>
<dbReference type="EMBL" id="QREL01000001">
    <property type="protein sequence ID" value="REE28668.1"/>
    <property type="molecule type" value="Genomic_DNA"/>
</dbReference>
<dbReference type="Gene3D" id="3.30.70.3250">
    <property type="entry name" value="Ribonuclease P, Pop5 subunit"/>
    <property type="match status" value="1"/>
</dbReference>
<dbReference type="PANTHER" id="PTHR15441">
    <property type="entry name" value="RIBONUCLEASE P PROTEIN SUBUNIT P14"/>
    <property type="match status" value="1"/>
</dbReference>
<dbReference type="GO" id="GO:0004526">
    <property type="term" value="F:ribonuclease P activity"/>
    <property type="evidence" value="ECO:0007669"/>
    <property type="project" value="UniProtKB-UniRule"/>
</dbReference>
<comment type="similarity">
    <text evidence="6">Belongs to the eukaryotic/archaeal RNase P protein component 2 family.</text>
</comment>
<dbReference type="GO" id="GO:0005737">
    <property type="term" value="C:cytoplasm"/>
    <property type="evidence" value="ECO:0007669"/>
    <property type="project" value="UniProtKB-SubCell"/>
</dbReference>
<evidence type="ECO:0000256" key="6">
    <source>
        <dbReference type="HAMAP-Rule" id="MF_00755"/>
    </source>
</evidence>
<dbReference type="Proteomes" id="UP000256864">
    <property type="component" value="Unassembled WGS sequence"/>
</dbReference>
<protein>
    <recommendedName>
        <fullName evidence="6">Ribonuclease P protein component 2</fullName>
        <shortName evidence="6">RNase P component 2</shortName>
        <ecNumber evidence="6">3.1.26.5</ecNumber>
    </recommendedName>
    <alternativeName>
        <fullName evidence="6">Pop5</fullName>
    </alternativeName>
</protein>
<accession>A0A371NFA1</accession>
<comment type="subunit">
    <text evidence="6">Consists of a catalytic RNA component and at least 4-5 protein subunits.</text>
</comment>
<comment type="caution">
    <text evidence="7">The sequence shown here is derived from an EMBL/GenBank/DDBJ whole genome shotgun (WGS) entry which is preliminary data.</text>
</comment>